<proteinExistence type="predicted"/>
<dbReference type="OrthoDB" id="7353854at2"/>
<evidence type="ECO:0000313" key="2">
    <source>
        <dbReference type="Proteomes" id="UP000001302"/>
    </source>
</evidence>
<dbReference type="RefSeq" id="WP_013301668.1">
    <property type="nucleotide sequence ID" value="NC_014414.1"/>
</dbReference>
<reference evidence="2" key="1">
    <citation type="submission" date="2010-08" db="EMBL/GenBank/DDBJ databases">
        <title>Genome sequence of Parvularcula bermudensis HTCC2503.</title>
        <authorList>
            <person name="Kang D.-M."/>
            <person name="Oh H.-M."/>
            <person name="Cho J.-C."/>
        </authorList>
    </citation>
    <scope>NUCLEOTIDE SEQUENCE [LARGE SCALE GENOMIC DNA]</scope>
    <source>
        <strain evidence="2">ATCC BAA-594 / HTCC2503 / KCTC 12087</strain>
    </source>
</reference>
<accession>E0TGT5</accession>
<organism evidence="1 2">
    <name type="scientific">Parvularcula bermudensis (strain ATCC BAA-594 / HTCC2503 / KCTC 12087)</name>
    <dbReference type="NCBI Taxonomy" id="314260"/>
    <lineage>
        <taxon>Bacteria</taxon>
        <taxon>Pseudomonadati</taxon>
        <taxon>Pseudomonadota</taxon>
        <taxon>Alphaproteobacteria</taxon>
        <taxon>Parvularculales</taxon>
        <taxon>Parvularculaceae</taxon>
        <taxon>Parvularcula</taxon>
    </lineage>
</organism>
<dbReference type="KEGG" id="pbr:PB2503_13284"/>
<gene>
    <name evidence="1" type="ordered locus">PB2503_13284</name>
</gene>
<name>E0TGT5_PARBH</name>
<keyword evidence="2" id="KW-1185">Reference proteome</keyword>
<dbReference type="EMBL" id="CP002156">
    <property type="protein sequence ID" value="ADM10694.1"/>
    <property type="molecule type" value="Genomic_DNA"/>
</dbReference>
<sequence length="119" mass="12813">MTVEQQFWDLETQLWADPDRFLNELCHSEAVLRFPSPVGAVIRSTAGKALSAVPGWTAIDFSSQQSTSPVPGIVSLSYDVAGECAGRPVTASASSVYATVAGEWHLVAHHREAATNDER</sequence>
<dbReference type="HOGENOM" id="CLU_2059104_0_0_5"/>
<dbReference type="AlphaFoldDB" id="E0TGT5"/>
<reference evidence="1 2" key="2">
    <citation type="journal article" date="2011" name="J. Bacteriol.">
        <title>Complete genome sequence of strain HTCC2503T of Parvularcula bermudensis, the type species of the order "Parvularculales" in the class Alphaproteobacteria.</title>
        <authorList>
            <person name="Oh H.M."/>
            <person name="Kang I."/>
            <person name="Vergin K.L."/>
            <person name="Kang D."/>
            <person name="Rhee K.H."/>
            <person name="Giovannoni S.J."/>
            <person name="Cho J.C."/>
        </authorList>
    </citation>
    <scope>NUCLEOTIDE SEQUENCE [LARGE SCALE GENOMIC DNA]</scope>
    <source>
        <strain evidence="2">ATCC BAA-594 / HTCC2503 / KCTC 12087</strain>
    </source>
</reference>
<evidence type="ECO:0000313" key="1">
    <source>
        <dbReference type="EMBL" id="ADM10694.1"/>
    </source>
</evidence>
<dbReference type="STRING" id="314260.PB2503_13284"/>
<protein>
    <recommendedName>
        <fullName evidence="3">DUF4440 domain-containing protein</fullName>
    </recommendedName>
</protein>
<evidence type="ECO:0008006" key="3">
    <source>
        <dbReference type="Google" id="ProtNLM"/>
    </source>
</evidence>
<dbReference type="Proteomes" id="UP000001302">
    <property type="component" value="Chromosome"/>
</dbReference>